<evidence type="ECO:0000256" key="2">
    <source>
        <dbReference type="ARBA" id="ARBA00023002"/>
    </source>
</evidence>
<dbReference type="Gene3D" id="3.40.50.720">
    <property type="entry name" value="NAD(P)-binding Rossmann-like Domain"/>
    <property type="match status" value="1"/>
</dbReference>
<dbReference type="CDD" id="cd05233">
    <property type="entry name" value="SDR_c"/>
    <property type="match status" value="1"/>
</dbReference>
<reference evidence="4 5" key="1">
    <citation type="submission" date="2020-06" db="EMBL/GenBank/DDBJ databases">
        <title>Global-level population genomics: horizontal gene transfer, symbiosis and evolution in Rhizobia.</title>
        <authorList>
            <person name="Gai Y."/>
        </authorList>
    </citation>
    <scope>NUCLEOTIDE SEQUENCE [LARGE SCALE GENOMIC DNA]</scope>
    <source>
        <strain evidence="4 5">PLR6_1b</strain>
    </source>
</reference>
<dbReference type="InterPro" id="IPR036291">
    <property type="entry name" value="NAD(P)-bd_dom_sf"/>
</dbReference>
<dbReference type="InterPro" id="IPR051019">
    <property type="entry name" value="VLCFA-Steroid_DH"/>
</dbReference>
<sequence>MSRTRPKALITHASCAIGLVYADRLARRGYDLVLVADRGQRPTALARILQRETDARIEVRVADLTRERHLKDVEAEVPGLDLLINNLELPIDGSIVDGRTPSLDRLLDINIKVHAWLTATAARSMVMRRNGAIVNVASAVGLAPEFATGAHGATKAFVIALTRTLQAELVSDNVYVQLVIAAATLTHGWPWDDCRPDPLPGVMTPQDFVDAAMVGFDLREPVTIPSLAEADGWIRYENARNALLFDLVNGDPASRYLKRG</sequence>
<dbReference type="Proteomes" id="UP000720124">
    <property type="component" value="Unassembled WGS sequence"/>
</dbReference>
<evidence type="ECO:0000256" key="3">
    <source>
        <dbReference type="RuleBase" id="RU000363"/>
    </source>
</evidence>
<comment type="similarity">
    <text evidence="1 3">Belongs to the short-chain dehydrogenases/reductases (SDR) family.</text>
</comment>
<dbReference type="PRINTS" id="PR00080">
    <property type="entry name" value="SDRFAMILY"/>
</dbReference>
<dbReference type="PANTHER" id="PTHR43899">
    <property type="entry name" value="RH59310P"/>
    <property type="match status" value="1"/>
</dbReference>
<name>A0ABS7LDE5_9HYPH</name>
<gene>
    <name evidence="4" type="ORF">HJA87_05350</name>
</gene>
<evidence type="ECO:0000313" key="4">
    <source>
        <dbReference type="EMBL" id="MBY3589309.1"/>
    </source>
</evidence>
<evidence type="ECO:0000313" key="5">
    <source>
        <dbReference type="Proteomes" id="UP000720124"/>
    </source>
</evidence>
<dbReference type="SUPFAM" id="SSF51735">
    <property type="entry name" value="NAD(P)-binding Rossmann-fold domains"/>
    <property type="match status" value="1"/>
</dbReference>
<proteinExistence type="inferred from homology"/>
<dbReference type="EMBL" id="JABTXI010000002">
    <property type="protein sequence ID" value="MBY3589309.1"/>
    <property type="molecule type" value="Genomic_DNA"/>
</dbReference>
<accession>A0ABS7LDE5</accession>
<keyword evidence="2" id="KW-0560">Oxidoreductase</keyword>
<comment type="caution">
    <text evidence="4">The sequence shown here is derived from an EMBL/GenBank/DDBJ whole genome shotgun (WGS) entry which is preliminary data.</text>
</comment>
<dbReference type="InterPro" id="IPR002347">
    <property type="entry name" value="SDR_fam"/>
</dbReference>
<keyword evidence="5" id="KW-1185">Reference proteome</keyword>
<dbReference type="PRINTS" id="PR00081">
    <property type="entry name" value="GDHRDH"/>
</dbReference>
<dbReference type="PANTHER" id="PTHR43899:SF13">
    <property type="entry name" value="RH59310P"/>
    <property type="match status" value="1"/>
</dbReference>
<organism evidence="4 5">
    <name type="scientific">Rhizobium bangladeshense</name>
    <dbReference type="NCBI Taxonomy" id="1138189"/>
    <lineage>
        <taxon>Bacteria</taxon>
        <taxon>Pseudomonadati</taxon>
        <taxon>Pseudomonadota</taxon>
        <taxon>Alphaproteobacteria</taxon>
        <taxon>Hyphomicrobiales</taxon>
        <taxon>Rhizobiaceae</taxon>
        <taxon>Rhizobium/Agrobacterium group</taxon>
        <taxon>Rhizobium</taxon>
    </lineage>
</organism>
<dbReference type="RefSeq" id="WP_221093431.1">
    <property type="nucleotide sequence ID" value="NZ_JABDWX010000001.1"/>
</dbReference>
<evidence type="ECO:0000256" key="1">
    <source>
        <dbReference type="ARBA" id="ARBA00006484"/>
    </source>
</evidence>
<protein>
    <submittedName>
        <fullName evidence="4">SDR family NAD(P)-dependent oxidoreductase</fullName>
    </submittedName>
</protein>
<dbReference type="Pfam" id="PF00106">
    <property type="entry name" value="adh_short"/>
    <property type="match status" value="1"/>
</dbReference>